<dbReference type="AlphaFoldDB" id="A0A290RYP8"/>
<dbReference type="Proteomes" id="UP000016505">
    <property type="component" value="Chromosome I"/>
</dbReference>
<evidence type="ECO:0000259" key="1">
    <source>
        <dbReference type="Pfam" id="PF00535"/>
    </source>
</evidence>
<dbReference type="InterPro" id="IPR001173">
    <property type="entry name" value="Glyco_trans_2-like"/>
</dbReference>
<evidence type="ECO:0000313" key="2">
    <source>
        <dbReference type="EMBL" id="ATC85284.1"/>
    </source>
</evidence>
<accession>A0A290RYP8</accession>
<reference evidence="2 3" key="1">
    <citation type="journal article" date="2012" name="J. Bacteriol.">
        <title>Genome sequences of type strains of seven species of the marine bacterium Pseudoalteromonas.</title>
        <authorList>
            <person name="Xie B.B."/>
            <person name="Shu Y.L."/>
            <person name="Qin Q.L."/>
            <person name="Rong J.C."/>
            <person name="Zhang X.Y."/>
            <person name="Chen X.L."/>
            <person name="Shi M."/>
            <person name="He H.L."/>
            <person name="Zhou B.C."/>
            <person name="Zhang Y.Z."/>
        </authorList>
    </citation>
    <scope>NUCLEOTIDE SEQUENCE [LARGE SCALE GENOMIC DNA]</scope>
    <source>
        <strain evidence="2 3">A 37-1-2</strain>
    </source>
</reference>
<dbReference type="OrthoDB" id="9802649at2"/>
<gene>
    <name evidence="2" type="ORF">PARC_a0563</name>
</gene>
<dbReference type="CDD" id="cd00761">
    <property type="entry name" value="Glyco_tranf_GTA_type"/>
    <property type="match status" value="1"/>
</dbReference>
<dbReference type="InterPro" id="IPR029044">
    <property type="entry name" value="Nucleotide-diphossugar_trans"/>
</dbReference>
<name>A0A290RYP8_9GAMM</name>
<dbReference type="SUPFAM" id="SSF53448">
    <property type="entry name" value="Nucleotide-diphospho-sugar transferases"/>
    <property type="match status" value="1"/>
</dbReference>
<dbReference type="KEGG" id="part:PARC_a0563"/>
<organism evidence="2 3">
    <name type="scientific">Pseudoalteromonas arctica A 37-1-2</name>
    <dbReference type="NCBI Taxonomy" id="1117313"/>
    <lineage>
        <taxon>Bacteria</taxon>
        <taxon>Pseudomonadati</taxon>
        <taxon>Pseudomonadota</taxon>
        <taxon>Gammaproteobacteria</taxon>
        <taxon>Alteromonadales</taxon>
        <taxon>Pseudoalteromonadaceae</taxon>
        <taxon>Pseudoalteromonas</taxon>
    </lineage>
</organism>
<dbReference type="InterPro" id="IPR050834">
    <property type="entry name" value="Glycosyltransf_2"/>
</dbReference>
<dbReference type="RefSeq" id="WP_010554146.1">
    <property type="nucleotide sequence ID" value="NZ_CP011025.1"/>
</dbReference>
<dbReference type="EMBL" id="CP011025">
    <property type="protein sequence ID" value="ATC85284.1"/>
    <property type="molecule type" value="Genomic_DNA"/>
</dbReference>
<dbReference type="Gene3D" id="3.90.550.10">
    <property type="entry name" value="Spore Coat Polysaccharide Biosynthesis Protein SpsA, Chain A"/>
    <property type="match status" value="1"/>
</dbReference>
<evidence type="ECO:0000313" key="3">
    <source>
        <dbReference type="Proteomes" id="UP000016505"/>
    </source>
</evidence>
<protein>
    <recommendedName>
        <fullName evidence="1">Glycosyltransferase 2-like domain-containing protein</fullName>
    </recommendedName>
</protein>
<dbReference type="Pfam" id="PF00535">
    <property type="entry name" value="Glycos_transf_2"/>
    <property type="match status" value="1"/>
</dbReference>
<feature type="domain" description="Glycosyltransferase 2-like" evidence="1">
    <location>
        <begin position="5"/>
        <end position="167"/>
    </location>
</feature>
<sequence>MDSAVVITTKDRIDYLERAVESVFSQTVLPAELVIIDDCSVHQLPDNLLKRFQELAILLNIKFNYIYNSESKGGNYSRNLGIKITSSSIVHFLDDDDYWLNGKIKDQLEQFESNEKVGLVFTGKCFVQDTDLDIIKRKSRHKKLEGSIWNGNYVGSTSGVAVKREFLERTKGFDNNLQSLQDYDLWIRVLELTQGIWDTKHNLIYTVHSNVSKQITGNVDKHLNTVAYLKEKYKKKLKTIPNKDKKVFESRLEHVLARAYRSQKSNRYIKHALASLWLHPSIRTFLLFFNIK</sequence>
<proteinExistence type="predicted"/>
<dbReference type="PANTHER" id="PTHR43685:SF2">
    <property type="entry name" value="GLYCOSYLTRANSFERASE 2-LIKE DOMAIN-CONTAINING PROTEIN"/>
    <property type="match status" value="1"/>
</dbReference>
<dbReference type="PANTHER" id="PTHR43685">
    <property type="entry name" value="GLYCOSYLTRANSFERASE"/>
    <property type="match status" value="1"/>
</dbReference>